<protein>
    <submittedName>
        <fullName evidence="1">Uncharacterized protein</fullName>
    </submittedName>
</protein>
<proteinExistence type="predicted"/>
<evidence type="ECO:0000313" key="1">
    <source>
        <dbReference type="EMBL" id="QVL34303.1"/>
    </source>
</evidence>
<keyword evidence="2" id="KW-1185">Reference proteome</keyword>
<dbReference type="AlphaFoldDB" id="A0A8E6B9G0"/>
<dbReference type="KEGG" id="tsph:KIH39_10465"/>
<name>A0A8E6B9G0_9BACT</name>
<organism evidence="1 2">
    <name type="scientific">Telmatocola sphagniphila</name>
    <dbReference type="NCBI Taxonomy" id="1123043"/>
    <lineage>
        <taxon>Bacteria</taxon>
        <taxon>Pseudomonadati</taxon>
        <taxon>Planctomycetota</taxon>
        <taxon>Planctomycetia</taxon>
        <taxon>Gemmatales</taxon>
        <taxon>Gemmataceae</taxon>
    </lineage>
</organism>
<dbReference type="RefSeq" id="WP_213499273.1">
    <property type="nucleotide sequence ID" value="NZ_CP074694.1"/>
</dbReference>
<evidence type="ECO:0000313" key="2">
    <source>
        <dbReference type="Proteomes" id="UP000676194"/>
    </source>
</evidence>
<dbReference type="Proteomes" id="UP000676194">
    <property type="component" value="Chromosome"/>
</dbReference>
<sequence length="101" mass="11237">MRRTCLTIVYLVMIGLPLGRADEPGWKLAPDWVAPSVSTKIFDKNSNAFWTLSGRWPVLIVKQRSVIVGEVTRPAWPKLNSVQTVSYPKALIFPSAGSPKE</sequence>
<gene>
    <name evidence="1" type="ORF">KIH39_10465</name>
</gene>
<accession>A0A8E6B9G0</accession>
<dbReference type="EMBL" id="CP074694">
    <property type="protein sequence ID" value="QVL34303.1"/>
    <property type="molecule type" value="Genomic_DNA"/>
</dbReference>
<reference evidence="1" key="1">
    <citation type="submission" date="2021-05" db="EMBL/GenBank/DDBJ databases">
        <title>Complete genome sequence of the cellulolytic planctomycete Telmatocola sphagniphila SP2T and characterization of the first cellulase from planctomycetes.</title>
        <authorList>
            <person name="Rakitin A.L."/>
            <person name="Beletsky A.V."/>
            <person name="Naumoff D.G."/>
            <person name="Kulichevskaya I.S."/>
            <person name="Mardanov A.V."/>
            <person name="Ravin N.V."/>
            <person name="Dedysh S.N."/>
        </authorList>
    </citation>
    <scope>NUCLEOTIDE SEQUENCE</scope>
    <source>
        <strain evidence="1">SP2T</strain>
    </source>
</reference>